<dbReference type="Proteomes" id="UP001596425">
    <property type="component" value="Unassembled WGS sequence"/>
</dbReference>
<organism evidence="1 2">
    <name type="scientific">Microbulbifer taiwanensis</name>
    <dbReference type="NCBI Taxonomy" id="986746"/>
    <lineage>
        <taxon>Bacteria</taxon>
        <taxon>Pseudomonadati</taxon>
        <taxon>Pseudomonadota</taxon>
        <taxon>Gammaproteobacteria</taxon>
        <taxon>Cellvibrionales</taxon>
        <taxon>Microbulbiferaceae</taxon>
        <taxon>Microbulbifer</taxon>
    </lineage>
</organism>
<sequence length="120" mass="13945">MKTTDHFTPLYRQIDHALTLDQIDYALNQISDRKATLIESSGGPEKWRAGYAIKIDGAWYWFPRGYALQYKMPGFVRSEEDALEFIQAAEPWYAAGVNNGVEYAQHRLRNWVDQKMLSEL</sequence>
<accession>A0ABW1YLE2</accession>
<proteinExistence type="predicted"/>
<dbReference type="EMBL" id="JBHSVR010000001">
    <property type="protein sequence ID" value="MFC6633559.1"/>
    <property type="molecule type" value="Genomic_DNA"/>
</dbReference>
<dbReference type="RefSeq" id="WP_193192868.1">
    <property type="nucleotide sequence ID" value="NZ_JACZFR010000035.1"/>
</dbReference>
<name>A0ABW1YLE2_9GAMM</name>
<evidence type="ECO:0000313" key="2">
    <source>
        <dbReference type="Proteomes" id="UP001596425"/>
    </source>
</evidence>
<evidence type="ECO:0000313" key="1">
    <source>
        <dbReference type="EMBL" id="MFC6633559.1"/>
    </source>
</evidence>
<gene>
    <name evidence="1" type="ORF">ACFQBM_09720</name>
</gene>
<protein>
    <submittedName>
        <fullName evidence="1">Uncharacterized protein</fullName>
    </submittedName>
</protein>
<keyword evidence="2" id="KW-1185">Reference proteome</keyword>
<reference evidence="2" key="1">
    <citation type="journal article" date="2019" name="Int. J. Syst. Evol. Microbiol.">
        <title>The Global Catalogue of Microorganisms (GCM) 10K type strain sequencing project: providing services to taxonomists for standard genome sequencing and annotation.</title>
        <authorList>
            <consortium name="The Broad Institute Genomics Platform"/>
            <consortium name="The Broad Institute Genome Sequencing Center for Infectious Disease"/>
            <person name="Wu L."/>
            <person name="Ma J."/>
        </authorList>
    </citation>
    <scope>NUCLEOTIDE SEQUENCE [LARGE SCALE GENOMIC DNA]</scope>
    <source>
        <strain evidence="2">CGMCC 1.13718</strain>
    </source>
</reference>
<comment type="caution">
    <text evidence="1">The sequence shown here is derived from an EMBL/GenBank/DDBJ whole genome shotgun (WGS) entry which is preliminary data.</text>
</comment>